<protein>
    <submittedName>
        <fullName evidence="1">Uncharacterized protein</fullName>
    </submittedName>
</protein>
<organism evidence="1 2">
    <name type="scientific">Marine Group I thaumarchaeote</name>
    <dbReference type="NCBI Taxonomy" id="2511932"/>
    <lineage>
        <taxon>Archaea</taxon>
        <taxon>Nitrososphaerota</taxon>
        <taxon>Marine Group I</taxon>
    </lineage>
</organism>
<accession>A0A7K4MR97</accession>
<dbReference type="AlphaFoldDB" id="A0A7K4MR97"/>
<name>A0A7K4MR97_9ARCH</name>
<evidence type="ECO:0000313" key="1">
    <source>
        <dbReference type="EMBL" id="NWJ44071.1"/>
    </source>
</evidence>
<sequence>MANLIAKSQFTGTDNSIVVTSSTSDSIVKSDSGGNPVGTISLVTDLTKTNLHDLSDVDASDPVANNSILIWNTVAGKYKPTPLGNVTIDGGNI</sequence>
<proteinExistence type="predicted"/>
<evidence type="ECO:0000313" key="2">
    <source>
        <dbReference type="Proteomes" id="UP000523105"/>
    </source>
</evidence>
<dbReference type="EMBL" id="JACASV010000103">
    <property type="protein sequence ID" value="NWJ44071.1"/>
    <property type="molecule type" value="Genomic_DNA"/>
</dbReference>
<comment type="caution">
    <text evidence="1">The sequence shown here is derived from an EMBL/GenBank/DDBJ whole genome shotgun (WGS) entry which is preliminary data.</text>
</comment>
<dbReference type="Proteomes" id="UP000523105">
    <property type="component" value="Unassembled WGS sequence"/>
</dbReference>
<gene>
    <name evidence="1" type="ORF">HX837_07725</name>
</gene>
<reference evidence="1 2" key="1">
    <citation type="journal article" date="2019" name="Environ. Microbiol.">
        <title>Genomics insights into ecotype formation of ammonia-oxidizing archaea in the deep ocean.</title>
        <authorList>
            <person name="Wang Y."/>
            <person name="Huang J.M."/>
            <person name="Cui G.J."/>
            <person name="Nunoura T."/>
            <person name="Takaki Y."/>
            <person name="Li W.L."/>
            <person name="Li J."/>
            <person name="Gao Z.M."/>
            <person name="Takai K."/>
            <person name="Zhang A.Q."/>
            <person name="Stepanauskas R."/>
        </authorList>
    </citation>
    <scope>NUCLEOTIDE SEQUENCE [LARGE SCALE GENOMIC DNA]</scope>
    <source>
        <strain evidence="1 2">L15b</strain>
    </source>
</reference>